<evidence type="ECO:0000259" key="2">
    <source>
        <dbReference type="Pfam" id="PF10400"/>
    </source>
</evidence>
<feature type="domain" description="Transcription regulator PadR N-terminal" evidence="1">
    <location>
        <begin position="5"/>
        <end position="77"/>
    </location>
</feature>
<dbReference type="Pfam" id="PF10400">
    <property type="entry name" value="Vir_act_alpha_C"/>
    <property type="match status" value="1"/>
</dbReference>
<gene>
    <name evidence="3" type="ORF">H9815_05875</name>
</gene>
<evidence type="ECO:0000313" key="4">
    <source>
        <dbReference type="Proteomes" id="UP000824037"/>
    </source>
</evidence>
<comment type="caution">
    <text evidence="3">The sequence shown here is derived from an EMBL/GenBank/DDBJ whole genome shotgun (WGS) entry which is preliminary data.</text>
</comment>
<accession>A0A9D2J3I2</accession>
<dbReference type="InterPro" id="IPR036388">
    <property type="entry name" value="WH-like_DNA-bd_sf"/>
</dbReference>
<dbReference type="Proteomes" id="UP000824037">
    <property type="component" value="Unassembled WGS sequence"/>
</dbReference>
<dbReference type="Gene3D" id="1.10.10.10">
    <property type="entry name" value="Winged helix-like DNA-binding domain superfamily/Winged helix DNA-binding domain"/>
    <property type="match status" value="1"/>
</dbReference>
<reference evidence="3" key="2">
    <citation type="submission" date="2021-04" db="EMBL/GenBank/DDBJ databases">
        <authorList>
            <person name="Gilroy R."/>
        </authorList>
    </citation>
    <scope>NUCLEOTIDE SEQUENCE</scope>
    <source>
        <strain evidence="3">ChiGjej4B4-7305</strain>
    </source>
</reference>
<sequence>MAHVILGLLLLTPQSQYDLIKNFEAGVALLYSASSGSIKRALDILLSQGLIEVASMEPAGRGKTVYRTTAAGREEFHRWMTDELRGSDLEAAALPRLFFLGLLEPDERQPVLRRIQQRAAADLATLEALRARITTVELPDDLRDVATYQRLTLDYGIATGRHALARFTDLADGDQSRASER</sequence>
<dbReference type="EMBL" id="DXBY01000096">
    <property type="protein sequence ID" value="HIZ35286.1"/>
    <property type="molecule type" value="Genomic_DNA"/>
</dbReference>
<dbReference type="PANTHER" id="PTHR43252">
    <property type="entry name" value="TRANSCRIPTIONAL REGULATOR YQJI"/>
    <property type="match status" value="1"/>
</dbReference>
<dbReference type="InterPro" id="IPR018309">
    <property type="entry name" value="Tscrpt_reg_PadR_C"/>
</dbReference>
<dbReference type="AlphaFoldDB" id="A0A9D2J3I2"/>
<organism evidence="3 4">
    <name type="scientific">Candidatus Ruania gallistercoris</name>
    <dbReference type="NCBI Taxonomy" id="2838746"/>
    <lineage>
        <taxon>Bacteria</taxon>
        <taxon>Bacillati</taxon>
        <taxon>Actinomycetota</taxon>
        <taxon>Actinomycetes</taxon>
        <taxon>Micrococcales</taxon>
        <taxon>Ruaniaceae</taxon>
        <taxon>Ruania</taxon>
    </lineage>
</organism>
<feature type="domain" description="Transcription regulator PadR C-terminal" evidence="2">
    <location>
        <begin position="96"/>
        <end position="159"/>
    </location>
</feature>
<proteinExistence type="predicted"/>
<evidence type="ECO:0000259" key="1">
    <source>
        <dbReference type="Pfam" id="PF03551"/>
    </source>
</evidence>
<dbReference type="SUPFAM" id="SSF46785">
    <property type="entry name" value="Winged helix' DNA-binding domain"/>
    <property type="match status" value="1"/>
</dbReference>
<evidence type="ECO:0000313" key="3">
    <source>
        <dbReference type="EMBL" id="HIZ35286.1"/>
    </source>
</evidence>
<dbReference type="InterPro" id="IPR005149">
    <property type="entry name" value="Tscrpt_reg_PadR_N"/>
</dbReference>
<protein>
    <submittedName>
        <fullName evidence="3">PadR family transcriptional regulator</fullName>
    </submittedName>
</protein>
<reference evidence="3" key="1">
    <citation type="journal article" date="2021" name="PeerJ">
        <title>Extensive microbial diversity within the chicken gut microbiome revealed by metagenomics and culture.</title>
        <authorList>
            <person name="Gilroy R."/>
            <person name="Ravi A."/>
            <person name="Getino M."/>
            <person name="Pursley I."/>
            <person name="Horton D.L."/>
            <person name="Alikhan N.F."/>
            <person name="Baker D."/>
            <person name="Gharbi K."/>
            <person name="Hall N."/>
            <person name="Watson M."/>
            <person name="Adriaenssens E.M."/>
            <person name="Foster-Nyarko E."/>
            <person name="Jarju S."/>
            <person name="Secka A."/>
            <person name="Antonio M."/>
            <person name="Oren A."/>
            <person name="Chaudhuri R.R."/>
            <person name="La Ragione R."/>
            <person name="Hildebrand F."/>
            <person name="Pallen M.J."/>
        </authorList>
    </citation>
    <scope>NUCLEOTIDE SEQUENCE</scope>
    <source>
        <strain evidence="3">ChiGjej4B4-7305</strain>
    </source>
</reference>
<dbReference type="InterPro" id="IPR036390">
    <property type="entry name" value="WH_DNA-bd_sf"/>
</dbReference>
<dbReference type="Pfam" id="PF03551">
    <property type="entry name" value="PadR"/>
    <property type="match status" value="1"/>
</dbReference>
<name>A0A9D2J3I2_9MICO</name>
<dbReference type="PANTHER" id="PTHR43252:SF2">
    <property type="entry name" value="TRANSCRIPTION REGULATOR, PADR-LIKE FAMILY"/>
    <property type="match status" value="1"/>
</dbReference>